<keyword evidence="3" id="KW-1185">Reference proteome</keyword>
<organism evidence="2 3">
    <name type="scientific">Phialocephala subalpina</name>
    <dbReference type="NCBI Taxonomy" id="576137"/>
    <lineage>
        <taxon>Eukaryota</taxon>
        <taxon>Fungi</taxon>
        <taxon>Dikarya</taxon>
        <taxon>Ascomycota</taxon>
        <taxon>Pezizomycotina</taxon>
        <taxon>Leotiomycetes</taxon>
        <taxon>Helotiales</taxon>
        <taxon>Mollisiaceae</taxon>
        <taxon>Phialocephala</taxon>
        <taxon>Phialocephala fortinii species complex</taxon>
    </lineage>
</organism>
<keyword evidence="1" id="KW-1133">Transmembrane helix</keyword>
<feature type="transmembrane region" description="Helical" evidence="1">
    <location>
        <begin position="16"/>
        <end position="39"/>
    </location>
</feature>
<dbReference type="EMBL" id="FJOG01000019">
    <property type="protein sequence ID" value="CZR61849.1"/>
    <property type="molecule type" value="Genomic_DNA"/>
</dbReference>
<keyword evidence="1" id="KW-0812">Transmembrane</keyword>
<accession>A0A1L7XA02</accession>
<reference evidence="2 3" key="1">
    <citation type="submission" date="2016-03" db="EMBL/GenBank/DDBJ databases">
        <authorList>
            <person name="Ploux O."/>
        </authorList>
    </citation>
    <scope>NUCLEOTIDE SEQUENCE [LARGE SCALE GENOMIC DNA]</scope>
    <source>
        <strain evidence="2 3">UAMH 11012</strain>
    </source>
</reference>
<evidence type="ECO:0000313" key="3">
    <source>
        <dbReference type="Proteomes" id="UP000184330"/>
    </source>
</evidence>
<keyword evidence="1" id="KW-0472">Membrane</keyword>
<evidence type="ECO:0000313" key="2">
    <source>
        <dbReference type="EMBL" id="CZR61849.1"/>
    </source>
</evidence>
<sequence length="114" mass="12468">MTEIQDIWLRRIVQNVTIWICFGLAGSGGLTVGCCPALGPRGSASRQAILSQFSSRPALKYRPHAVWHWINGNVIRDGIDRDIEALYNSGYGGVLQYDVNAGIPKGPVELNSDK</sequence>
<proteinExistence type="predicted"/>
<dbReference type="AlphaFoldDB" id="A0A1L7XA02"/>
<dbReference type="Proteomes" id="UP000184330">
    <property type="component" value="Unassembled WGS sequence"/>
</dbReference>
<dbReference type="Pfam" id="PF17132">
    <property type="entry name" value="Glyco_hydro_106"/>
    <property type="match status" value="1"/>
</dbReference>
<gene>
    <name evidence="2" type="ORF">PAC_11746</name>
</gene>
<name>A0A1L7XA02_9HELO</name>
<evidence type="ECO:0000256" key="1">
    <source>
        <dbReference type="SAM" id="Phobius"/>
    </source>
</evidence>
<protein>
    <submittedName>
        <fullName evidence="2">Uncharacterized protein</fullName>
    </submittedName>
</protein>